<evidence type="ECO:0000313" key="2">
    <source>
        <dbReference type="EMBL" id="MCP8937782.1"/>
    </source>
</evidence>
<proteinExistence type="predicted"/>
<keyword evidence="3" id="KW-1185">Reference proteome</keyword>
<organism evidence="2 3">
    <name type="scientific">Alsobacter ponti</name>
    <dbReference type="NCBI Taxonomy" id="2962936"/>
    <lineage>
        <taxon>Bacteria</taxon>
        <taxon>Pseudomonadati</taxon>
        <taxon>Pseudomonadota</taxon>
        <taxon>Alphaproteobacteria</taxon>
        <taxon>Hyphomicrobiales</taxon>
        <taxon>Alsobacteraceae</taxon>
        <taxon>Alsobacter</taxon>
    </lineage>
</organism>
<feature type="region of interest" description="Disordered" evidence="1">
    <location>
        <begin position="51"/>
        <end position="79"/>
    </location>
</feature>
<comment type="caution">
    <text evidence="2">The sequence shown here is derived from an EMBL/GenBank/DDBJ whole genome shotgun (WGS) entry which is preliminary data.</text>
</comment>
<dbReference type="InterPro" id="IPR011739">
    <property type="entry name" value="GTA_rcc01693"/>
</dbReference>
<dbReference type="InterPro" id="IPR019056">
    <property type="entry name" value="Phage_TAC_6"/>
</dbReference>
<protein>
    <submittedName>
        <fullName evidence="2">Phage tail assembly chaperone</fullName>
    </submittedName>
</protein>
<dbReference type="Proteomes" id="UP001205890">
    <property type="component" value="Unassembled WGS sequence"/>
</dbReference>
<sequence>MSAAGRRRVPGEGVPSHPFPWDEALALGFGVLRLSSDAFWRMTLRELAAAARGAGGRSASGDPPGRDALAALMRAHPDA</sequence>
<name>A0ABT1L8F3_9HYPH</name>
<evidence type="ECO:0000313" key="3">
    <source>
        <dbReference type="Proteomes" id="UP001205890"/>
    </source>
</evidence>
<dbReference type="EMBL" id="JANCLU010000003">
    <property type="protein sequence ID" value="MCP8937782.1"/>
    <property type="molecule type" value="Genomic_DNA"/>
</dbReference>
<gene>
    <name evidence="2" type="ORF">NK718_04585</name>
</gene>
<dbReference type="Pfam" id="PF09550">
    <property type="entry name" value="Phage_TAC_6"/>
    <property type="match status" value="1"/>
</dbReference>
<dbReference type="NCBIfam" id="TIGR02216">
    <property type="entry name" value="phage_TIGR02216"/>
    <property type="match status" value="1"/>
</dbReference>
<reference evidence="2 3" key="1">
    <citation type="submission" date="2022-07" db="EMBL/GenBank/DDBJ databases">
        <authorList>
            <person name="Li W.-J."/>
            <person name="Deng Q.-Q."/>
        </authorList>
    </citation>
    <scope>NUCLEOTIDE SEQUENCE [LARGE SCALE GENOMIC DNA]</scope>
    <source>
        <strain evidence="2 3">SYSU M60028</strain>
    </source>
</reference>
<evidence type="ECO:0000256" key="1">
    <source>
        <dbReference type="SAM" id="MobiDB-lite"/>
    </source>
</evidence>
<accession>A0ABT1L8F3</accession>